<feature type="region of interest" description="Disordered" evidence="3">
    <location>
        <begin position="1"/>
        <end position="21"/>
    </location>
</feature>
<keyword evidence="2" id="KW-0520">NAD</keyword>
<dbReference type="CDD" id="cd05300">
    <property type="entry name" value="2-Hacid_dh_1"/>
    <property type="match status" value="1"/>
</dbReference>
<keyword evidence="6" id="KW-1185">Reference proteome</keyword>
<dbReference type="Gene3D" id="3.40.50.720">
    <property type="entry name" value="NAD(P)-binding Rossmann-like Domain"/>
    <property type="match status" value="2"/>
</dbReference>
<evidence type="ECO:0000256" key="2">
    <source>
        <dbReference type="ARBA" id="ARBA00023027"/>
    </source>
</evidence>
<feature type="domain" description="D-isomer specific 2-hydroxyacid dehydrogenase NAD-binding" evidence="4">
    <location>
        <begin position="134"/>
        <end position="305"/>
    </location>
</feature>
<evidence type="ECO:0000313" key="5">
    <source>
        <dbReference type="EMBL" id="QAB16854.1"/>
    </source>
</evidence>
<accession>A0ABX5QD24</accession>
<dbReference type="InterPro" id="IPR036291">
    <property type="entry name" value="NAD(P)-bd_dom_sf"/>
</dbReference>
<name>A0ABX5QD24_9MICO</name>
<dbReference type="PANTHER" id="PTHR43333">
    <property type="entry name" value="2-HACID_DH_C DOMAIN-CONTAINING PROTEIN"/>
    <property type="match status" value="1"/>
</dbReference>
<evidence type="ECO:0000256" key="1">
    <source>
        <dbReference type="ARBA" id="ARBA00023002"/>
    </source>
</evidence>
<dbReference type="SUPFAM" id="SSF52283">
    <property type="entry name" value="Formate/glycerate dehydrogenase catalytic domain-like"/>
    <property type="match status" value="1"/>
</dbReference>
<sequence>MRRRRRGRHQGDGAVTGTPRGVDTETSVLLLVQHEPPPDLDELRRLCRVEIGEGARLREQLTEHRVLYIWDYFWDRQTDELREAWPDHAAIEWAHIANVGVDKIDFPELRSSLRLLSNAAGVYERPIAEYVLAAHLFFAKRLRRIDSLQRARTWHRIETRPIAGGVATIVGAGPIGREIARLLEAVGMGVRLVGRTARTEPGGLRIAAAAELADLAAESDLLVLAAPLTDETRHMTGAEELRALGDRGVLVNVGRGELVDDTALTAALASRSIAGAALDVFSEEPLAARSPYWGYDNCLVSSHLSGAVDGWKSRLAGVFSENLRRFVGDEQLENLVPSRRGASS</sequence>
<proteinExistence type="predicted"/>
<protein>
    <submittedName>
        <fullName evidence="5">D-2-hydroxyacid dehydrogenase</fullName>
    </submittedName>
</protein>
<organism evidence="5 6">
    <name type="scientific">Leucobacter muris</name>
    <dbReference type="NCBI Taxonomy" id="1935379"/>
    <lineage>
        <taxon>Bacteria</taxon>
        <taxon>Bacillati</taxon>
        <taxon>Actinomycetota</taxon>
        <taxon>Actinomycetes</taxon>
        <taxon>Micrococcales</taxon>
        <taxon>Microbacteriaceae</taxon>
        <taxon>Leucobacter</taxon>
    </lineage>
</organism>
<dbReference type="InterPro" id="IPR006140">
    <property type="entry name" value="D-isomer_DH_NAD-bd"/>
</dbReference>
<dbReference type="EMBL" id="CP035037">
    <property type="protein sequence ID" value="QAB16854.1"/>
    <property type="molecule type" value="Genomic_DNA"/>
</dbReference>
<dbReference type="Proteomes" id="UP000285768">
    <property type="component" value="Chromosome"/>
</dbReference>
<evidence type="ECO:0000259" key="4">
    <source>
        <dbReference type="Pfam" id="PF02826"/>
    </source>
</evidence>
<dbReference type="SUPFAM" id="SSF51735">
    <property type="entry name" value="NAD(P)-binding Rossmann-fold domains"/>
    <property type="match status" value="1"/>
</dbReference>
<evidence type="ECO:0000256" key="3">
    <source>
        <dbReference type="SAM" id="MobiDB-lite"/>
    </source>
</evidence>
<reference evidence="5 6" key="1">
    <citation type="submission" date="2019-01" db="EMBL/GenBank/DDBJ databases">
        <title>Leucobacter muris sp. nov. isolated from the nose of a laboratory mouse.</title>
        <authorList>
            <person name="Benga L."/>
            <person name="Sproeer C."/>
            <person name="Schumann P."/>
            <person name="Verbarg S."/>
            <person name="Bunk B."/>
            <person name="Engelhardt E."/>
            <person name="Benten P.M."/>
            <person name="Sager M."/>
        </authorList>
    </citation>
    <scope>NUCLEOTIDE SEQUENCE [LARGE SCALE GENOMIC DNA]</scope>
    <source>
        <strain evidence="5 6">DSM 101948</strain>
    </source>
</reference>
<keyword evidence="1" id="KW-0560">Oxidoreductase</keyword>
<gene>
    <name evidence="5" type="ORF">Leucomu_01900</name>
</gene>
<dbReference type="PANTHER" id="PTHR43333:SF1">
    <property type="entry name" value="D-ISOMER SPECIFIC 2-HYDROXYACID DEHYDROGENASE NAD-BINDING DOMAIN-CONTAINING PROTEIN"/>
    <property type="match status" value="1"/>
</dbReference>
<dbReference type="Pfam" id="PF02826">
    <property type="entry name" value="2-Hacid_dh_C"/>
    <property type="match status" value="1"/>
</dbReference>
<evidence type="ECO:0000313" key="6">
    <source>
        <dbReference type="Proteomes" id="UP000285768"/>
    </source>
</evidence>